<sequence length="183" mass="21240">MVKKDNKKWKFLPLVLCILVVILSVSCRKCSIPLGRSYDYNNLLITYVADGDTVKVEGGRWIRLIGIDCPEFHESDKLFRQAREKRLDIETLKKFGKLARDFTKKLLDNKKVRLEFDAEKQDKYGRLLAYVFLPDGTFVNAEILKQGYAQILSIPPNVKYAENFLAIQKEAQSAQRGLWRMSY</sequence>
<name>A0A2H0LYU5_9BACT</name>
<dbReference type="InterPro" id="IPR002071">
    <property type="entry name" value="Thermonucl_AS"/>
</dbReference>
<dbReference type="PROSITE" id="PS51257">
    <property type="entry name" value="PROKAR_LIPOPROTEIN"/>
    <property type="match status" value="1"/>
</dbReference>
<dbReference type="SUPFAM" id="SSF50199">
    <property type="entry name" value="Staphylococcal nuclease"/>
    <property type="match status" value="1"/>
</dbReference>
<keyword evidence="3" id="KW-0378">Hydrolase</keyword>
<evidence type="ECO:0000256" key="1">
    <source>
        <dbReference type="ARBA" id="ARBA00022722"/>
    </source>
</evidence>
<keyword evidence="1" id="KW-0540">Nuclease</keyword>
<dbReference type="EMBL" id="PCWA01000035">
    <property type="protein sequence ID" value="PIQ89557.1"/>
    <property type="molecule type" value="Genomic_DNA"/>
</dbReference>
<dbReference type="InterPro" id="IPR016071">
    <property type="entry name" value="Staphylococal_nuclease_OB-fold"/>
</dbReference>
<evidence type="ECO:0000313" key="5">
    <source>
        <dbReference type="EMBL" id="PIQ89557.1"/>
    </source>
</evidence>
<dbReference type="SMART" id="SM00318">
    <property type="entry name" value="SNc"/>
    <property type="match status" value="1"/>
</dbReference>
<evidence type="ECO:0000259" key="4">
    <source>
        <dbReference type="PROSITE" id="PS50830"/>
    </source>
</evidence>
<dbReference type="Gene3D" id="2.40.50.90">
    <property type="match status" value="1"/>
</dbReference>
<comment type="caution">
    <text evidence="5">The sequence shown here is derived from an EMBL/GenBank/DDBJ whole genome shotgun (WGS) entry which is preliminary data.</text>
</comment>
<organism evidence="5 6">
    <name type="scientific">Candidatus Ghiorseimicrobium undicola</name>
    <dbReference type="NCBI Taxonomy" id="1974746"/>
    <lineage>
        <taxon>Bacteria</taxon>
        <taxon>Pseudomonadati</taxon>
        <taxon>Candidatus Omnitrophota</taxon>
        <taxon>Candidatus Ghiorseimicrobium</taxon>
    </lineage>
</organism>
<evidence type="ECO:0000256" key="3">
    <source>
        <dbReference type="ARBA" id="ARBA00022801"/>
    </source>
</evidence>
<dbReference type="GO" id="GO:0003676">
    <property type="term" value="F:nucleic acid binding"/>
    <property type="evidence" value="ECO:0007669"/>
    <property type="project" value="InterPro"/>
</dbReference>
<evidence type="ECO:0000313" key="6">
    <source>
        <dbReference type="Proteomes" id="UP000229641"/>
    </source>
</evidence>
<dbReference type="AlphaFoldDB" id="A0A2H0LYU5"/>
<protein>
    <submittedName>
        <fullName evidence="5">Thermonuclease</fullName>
    </submittedName>
</protein>
<feature type="domain" description="TNase-like" evidence="4">
    <location>
        <begin position="39"/>
        <end position="181"/>
    </location>
</feature>
<dbReference type="PROSITE" id="PS01284">
    <property type="entry name" value="TNASE_2"/>
    <property type="match status" value="1"/>
</dbReference>
<dbReference type="Pfam" id="PF00565">
    <property type="entry name" value="SNase"/>
    <property type="match status" value="1"/>
</dbReference>
<gene>
    <name evidence="5" type="ORF">COV72_02735</name>
</gene>
<proteinExistence type="predicted"/>
<dbReference type="GO" id="GO:0004519">
    <property type="term" value="F:endonuclease activity"/>
    <property type="evidence" value="ECO:0007669"/>
    <property type="project" value="UniProtKB-KW"/>
</dbReference>
<dbReference type="Proteomes" id="UP000229641">
    <property type="component" value="Unassembled WGS sequence"/>
</dbReference>
<accession>A0A2H0LYU5</accession>
<dbReference type="InterPro" id="IPR035437">
    <property type="entry name" value="SNase_OB-fold_sf"/>
</dbReference>
<keyword evidence="2" id="KW-0255">Endonuclease</keyword>
<dbReference type="GO" id="GO:0016787">
    <property type="term" value="F:hydrolase activity"/>
    <property type="evidence" value="ECO:0007669"/>
    <property type="project" value="UniProtKB-KW"/>
</dbReference>
<dbReference type="PANTHER" id="PTHR12302">
    <property type="entry name" value="EBNA2 BINDING PROTEIN P100"/>
    <property type="match status" value="1"/>
</dbReference>
<dbReference type="PROSITE" id="PS50830">
    <property type="entry name" value="TNASE_3"/>
    <property type="match status" value="1"/>
</dbReference>
<reference evidence="5 6" key="1">
    <citation type="submission" date="2017-09" db="EMBL/GenBank/DDBJ databases">
        <title>Depth-based differentiation of microbial function through sediment-hosted aquifers and enrichment of novel symbionts in the deep terrestrial subsurface.</title>
        <authorList>
            <person name="Probst A.J."/>
            <person name="Ladd B."/>
            <person name="Jarett J.K."/>
            <person name="Geller-Mcgrath D.E."/>
            <person name="Sieber C.M."/>
            <person name="Emerson J.B."/>
            <person name="Anantharaman K."/>
            <person name="Thomas B.C."/>
            <person name="Malmstrom R."/>
            <person name="Stieglmeier M."/>
            <person name="Klingl A."/>
            <person name="Woyke T."/>
            <person name="Ryan C.M."/>
            <person name="Banfield J.F."/>
        </authorList>
    </citation>
    <scope>NUCLEOTIDE SEQUENCE [LARGE SCALE GENOMIC DNA]</scope>
    <source>
        <strain evidence="5">CG11_big_fil_rev_8_21_14_0_20_42_13</strain>
    </source>
</reference>
<dbReference type="PANTHER" id="PTHR12302:SF3">
    <property type="entry name" value="SERINE_THREONINE-PROTEIN KINASE 31"/>
    <property type="match status" value="1"/>
</dbReference>
<evidence type="ECO:0000256" key="2">
    <source>
        <dbReference type="ARBA" id="ARBA00022759"/>
    </source>
</evidence>